<evidence type="ECO:0000259" key="4">
    <source>
        <dbReference type="Pfam" id="PF13656"/>
    </source>
</evidence>
<feature type="region of interest" description="Disordered" evidence="3">
    <location>
        <begin position="1"/>
        <end position="65"/>
    </location>
</feature>
<organism evidence="5">
    <name type="scientific">marine sediment metagenome</name>
    <dbReference type="NCBI Taxonomy" id="412755"/>
    <lineage>
        <taxon>unclassified sequences</taxon>
        <taxon>metagenomes</taxon>
        <taxon>ecological metagenomes</taxon>
    </lineage>
</organism>
<evidence type="ECO:0000256" key="2">
    <source>
        <dbReference type="ARBA" id="ARBA00023163"/>
    </source>
</evidence>
<feature type="compositionally biased region" description="Basic and acidic residues" evidence="3">
    <location>
        <begin position="31"/>
        <end position="42"/>
    </location>
</feature>
<dbReference type="EMBL" id="LAZR01002888">
    <property type="protein sequence ID" value="KKN24361.1"/>
    <property type="molecule type" value="Genomic_DNA"/>
</dbReference>
<protein>
    <recommendedName>
        <fullName evidence="4">DNA-directed RNA polymerase RBP11-like dimerisation domain-containing protein</fullName>
    </recommendedName>
</protein>
<name>A0A0F9RH58_9ZZZZ</name>
<dbReference type="GO" id="GO:0046983">
    <property type="term" value="F:protein dimerization activity"/>
    <property type="evidence" value="ECO:0007669"/>
    <property type="project" value="InterPro"/>
</dbReference>
<reference evidence="5" key="1">
    <citation type="journal article" date="2015" name="Nature">
        <title>Complex archaea that bridge the gap between prokaryotes and eukaryotes.</title>
        <authorList>
            <person name="Spang A."/>
            <person name="Saw J.H."/>
            <person name="Jorgensen S.L."/>
            <person name="Zaremba-Niedzwiedzka K."/>
            <person name="Martijn J."/>
            <person name="Lind A.E."/>
            <person name="van Eijk R."/>
            <person name="Schleper C."/>
            <person name="Guy L."/>
            <person name="Ettema T.J."/>
        </authorList>
    </citation>
    <scope>NUCLEOTIDE SEQUENCE</scope>
</reference>
<dbReference type="Pfam" id="PF13656">
    <property type="entry name" value="RNA_pol_L_2"/>
    <property type="match status" value="1"/>
</dbReference>
<evidence type="ECO:0000256" key="3">
    <source>
        <dbReference type="SAM" id="MobiDB-lite"/>
    </source>
</evidence>
<proteinExistence type="predicted"/>
<comment type="caution">
    <text evidence="5">The sequence shown here is derived from an EMBL/GenBank/DDBJ whole genome shotgun (WGS) entry which is preliminary data.</text>
</comment>
<sequence length="164" mass="19322">MEKKKPTTPEEGNDDLDELEDEFFEEDDKETPELTKKAEPKEITPTSEEDDTVPEEEPYEIEEEPRFPDYKYLKLKLTKTLNEDDYELRVIGQSHGFCNIYVNHLLNIEGVNAAAYKVTIIEPAQIFIRLKQDKKYKIKDILFQAIESLRKEVVETQNTFQKIF</sequence>
<feature type="domain" description="DNA-directed RNA polymerase RBP11-like dimerisation" evidence="4">
    <location>
        <begin position="87"/>
        <end position="157"/>
    </location>
</feature>
<dbReference type="GO" id="GO:0006351">
    <property type="term" value="P:DNA-templated transcription"/>
    <property type="evidence" value="ECO:0007669"/>
    <property type="project" value="InterPro"/>
</dbReference>
<feature type="compositionally biased region" description="Acidic residues" evidence="3">
    <location>
        <begin position="11"/>
        <end position="30"/>
    </location>
</feature>
<keyword evidence="1" id="KW-0240">DNA-directed RNA polymerase</keyword>
<dbReference type="InterPro" id="IPR009025">
    <property type="entry name" value="RBP11-like_dimer"/>
</dbReference>
<evidence type="ECO:0000313" key="5">
    <source>
        <dbReference type="EMBL" id="KKN24361.1"/>
    </source>
</evidence>
<dbReference type="Gene3D" id="3.30.1360.10">
    <property type="entry name" value="RNA polymerase, RBP11-like subunit"/>
    <property type="match status" value="1"/>
</dbReference>
<feature type="compositionally biased region" description="Acidic residues" evidence="3">
    <location>
        <begin position="47"/>
        <end position="63"/>
    </location>
</feature>
<dbReference type="SUPFAM" id="SSF55257">
    <property type="entry name" value="RBP11-like subunits of RNA polymerase"/>
    <property type="match status" value="1"/>
</dbReference>
<evidence type="ECO:0000256" key="1">
    <source>
        <dbReference type="ARBA" id="ARBA00022478"/>
    </source>
</evidence>
<dbReference type="GO" id="GO:0000428">
    <property type="term" value="C:DNA-directed RNA polymerase complex"/>
    <property type="evidence" value="ECO:0007669"/>
    <property type="project" value="UniProtKB-KW"/>
</dbReference>
<gene>
    <name evidence="5" type="ORF">LCGC14_0895620</name>
</gene>
<keyword evidence="2" id="KW-0804">Transcription</keyword>
<dbReference type="AlphaFoldDB" id="A0A0F9RH58"/>
<dbReference type="InterPro" id="IPR036603">
    <property type="entry name" value="RBP11-like"/>
</dbReference>
<accession>A0A0F9RH58</accession>